<keyword evidence="9" id="KW-0175">Coiled coil</keyword>
<dbReference type="HOGENOM" id="CLU_252375_0_0_1"/>
<evidence type="ECO:0000313" key="13">
    <source>
        <dbReference type="EMBL" id="GAC99171.1"/>
    </source>
</evidence>
<dbReference type="EMBL" id="DF238824">
    <property type="protein sequence ID" value="GAC99171.1"/>
    <property type="molecule type" value="Genomic_DNA"/>
</dbReference>
<dbReference type="GO" id="GO:0005509">
    <property type="term" value="F:calcium ion binding"/>
    <property type="evidence" value="ECO:0007669"/>
    <property type="project" value="InterPro"/>
</dbReference>
<dbReference type="Proteomes" id="UP000014071">
    <property type="component" value="Unassembled WGS sequence"/>
</dbReference>
<organism evidence="13 14">
    <name type="scientific">Pseudozyma hubeiensis (strain SY62)</name>
    <name type="common">Yeast</name>
    <dbReference type="NCBI Taxonomy" id="1305764"/>
    <lineage>
        <taxon>Eukaryota</taxon>
        <taxon>Fungi</taxon>
        <taxon>Dikarya</taxon>
        <taxon>Basidiomycota</taxon>
        <taxon>Ustilaginomycotina</taxon>
        <taxon>Ustilaginomycetes</taxon>
        <taxon>Ustilaginales</taxon>
        <taxon>Ustilaginaceae</taxon>
        <taxon>Pseudozyma</taxon>
    </lineage>
</organism>
<reference evidence="14" key="1">
    <citation type="journal article" date="2013" name="Genome Announc.">
        <title>Draft genome sequence of the basidiomycetous yeast-like fungus Pseudozyma hubeiensis SY62, which produces an abundant amount of the biosurfactant mannosylerythritol lipids.</title>
        <authorList>
            <person name="Konishi M."/>
            <person name="Hatada Y."/>
            <person name="Horiuchi J."/>
        </authorList>
    </citation>
    <scope>NUCLEOTIDE SEQUENCE [LARGE SCALE GENOMIC DNA]</scope>
    <source>
        <strain evidence="14">SY62</strain>
    </source>
</reference>
<feature type="compositionally biased region" description="Polar residues" evidence="10">
    <location>
        <begin position="788"/>
        <end position="802"/>
    </location>
</feature>
<feature type="region of interest" description="Disordered" evidence="10">
    <location>
        <begin position="1117"/>
        <end position="1138"/>
    </location>
</feature>
<dbReference type="SMART" id="SM00054">
    <property type="entry name" value="EFh"/>
    <property type="match status" value="2"/>
</dbReference>
<dbReference type="PANTHER" id="PTHR43706">
    <property type="entry name" value="NADH DEHYDROGENASE"/>
    <property type="match status" value="1"/>
</dbReference>
<sequence>MKAGRDARFSLGFKRKCYTEAQKEKPRNCLSTSRYRGAEDPKPWKLKKRVRERAGKPILQVSLIIVCPHHRHYHKHRSRCRKPPVGIGCSVLFNMVAARAWSSLPAPRAGIRTLPATLPRSTFSSSARVRSASTPLNEAAGAALPKKAGIIRKTLRFTGYTVGSIVFGLTAATGIILAHDALTYREAHVGNVPLNPLALSPKTGGPKNLPILSSYPEDEQDEISKKLAEKERLVIVGGGWAAVGLLKSLDPEKYNVTLISPNNYYLFNPLLPSAAVGTVEPRSLIEPIRKLLARVHGHYIQGFATDVVMGEDALQNTGSERLLEVNVISGDDWDGETLCGGGTGSERKETVGKSIYVPYDRLIVAVGSVTANHGVPGLENCFHLKTIGDARKIRSHILDNLEIAALPTTSEQERKRLLSFVVCGGGPTGVETAAEISDMINEDVFDYFPKVLRSQAQVHLIQSREHILNTYSEKISEYAEAKFARDAVDVIVNARVKRVEPDRVVYTTKDPRTGSVTELEVPSGFTLWSTGIAMSPFTRRVTEILPNQSHLKALQIDSHLRVKGAPLGTMYALGDASTIDTRLIDYLYDYVDRYDTNKDGKLSYSEFETFAKAIRHKFPIASKHFTKLREMFNAYDVDHDGQLNLNEIANVLIETGNKMTALPATAQVAAQQGHYLGDKLNKLAARRDAGQDMHPHTAEDVHDVDDEVGKPFQYRNLGSLAYIGNAAAFDLPIPGGSFAGGLIAIFDLVRVQYHHHRPSPYIASWLAKHDSIFKMDPSSSSASAGPSNLKTPQMDQSEFASFSTPTTSSTPSRQAFPRRLSLLQNDSSSSPAKPASKPLTETPRRSKRSSISYISSPAVAPAEESSLSRAPSTSSTSSRTRTGSISRATASSSRRIPSSTTTISDAGADDWLMNDEDTPSTSMAQRDSAKVEALFNDTGYREGITAGKLSTLQAGFDQGFNEVGAPVGERLGLLKGQVAALLLLTSSTANVAAKRGVGRKNGASLPGLSEEGKVEEARLELKHLAETLDAVRLEDLAEPDYEAKEHEREHQDGGEVSRETPEEKSTNRSSDASSSQNLLRLIAAQERRCFELREELASSESTLQQLRSAWQRLASHELTPTATQHRRADSTTSSSTTSDVAVEAWNSISSKLPGSLKQQLGMFLESISTEKEKERGVGAVKVDGGMLRPGGVGSGGLSVLEEEGSDVGSVASPRSPRAETSPNTTITAKPKNPQDESDLLGFHVDSNGIAHPTPPPPTSTSRASEDEAGGSTFASIFAKRLKEARTNASDLLREAERKLGNAMTIDDFLSLSSPPPPPSQPKITLQHASSTDTHPAKGGNSWVEAARGSRSPSLHPRRSGEEVEGRLSISSTSSRGSKGDGKAMSPVIGGVPGAVGVWGMLMGGGEGGGKRQSGDSWSWGAKEDDEDGWDRS</sequence>
<feature type="compositionally biased region" description="Low complexity" evidence="10">
    <location>
        <begin position="777"/>
        <end position="787"/>
    </location>
</feature>
<feature type="coiled-coil region" evidence="9">
    <location>
        <begin position="1082"/>
        <end position="1109"/>
    </location>
</feature>
<evidence type="ECO:0000256" key="9">
    <source>
        <dbReference type="SAM" id="Coils"/>
    </source>
</evidence>
<gene>
    <name evidence="13" type="ORF">PHSY_006770</name>
</gene>
<dbReference type="Pfam" id="PF13202">
    <property type="entry name" value="EF-hand_5"/>
    <property type="match status" value="2"/>
</dbReference>
<evidence type="ECO:0000256" key="7">
    <source>
        <dbReference type="ARBA" id="ARBA00023002"/>
    </source>
</evidence>
<feature type="region of interest" description="Disordered" evidence="10">
    <location>
        <begin position="1189"/>
        <end position="1268"/>
    </location>
</feature>
<dbReference type="GO" id="GO:0005743">
    <property type="term" value="C:mitochondrial inner membrane"/>
    <property type="evidence" value="ECO:0007669"/>
    <property type="project" value="UniProtKB-SubCell"/>
</dbReference>
<dbReference type="eggNOG" id="KOG2495">
    <property type="taxonomic scope" value="Eukaryota"/>
</dbReference>
<dbReference type="InterPro" id="IPR019191">
    <property type="entry name" value="Essential_protein_Yae1_N"/>
</dbReference>
<evidence type="ECO:0000256" key="2">
    <source>
        <dbReference type="ARBA" id="ARBA00005272"/>
    </source>
</evidence>
<keyword evidence="3" id="KW-0285">Flavoprotein</keyword>
<evidence type="ECO:0000256" key="5">
    <source>
        <dbReference type="ARBA" id="ARBA00022837"/>
    </source>
</evidence>
<keyword evidence="7" id="KW-0560">Oxidoreductase</keyword>
<comment type="similarity">
    <text evidence="2">Belongs to the NADH dehydrogenase family.</text>
</comment>
<feature type="compositionally biased region" description="Low complexity" evidence="10">
    <location>
        <begin position="803"/>
        <end position="812"/>
    </location>
</feature>
<dbReference type="GO" id="GO:0003954">
    <property type="term" value="F:NADH dehydrogenase activity"/>
    <property type="evidence" value="ECO:0007669"/>
    <property type="project" value="InterPro"/>
</dbReference>
<name>R9PCS7_PSEHS</name>
<evidence type="ECO:0000256" key="1">
    <source>
        <dbReference type="ARBA" id="ARBA00004137"/>
    </source>
</evidence>
<dbReference type="Pfam" id="PF07992">
    <property type="entry name" value="Pyr_redox_2"/>
    <property type="match status" value="1"/>
</dbReference>
<feature type="compositionally biased region" description="Acidic residues" evidence="10">
    <location>
        <begin position="1423"/>
        <end position="1432"/>
    </location>
</feature>
<dbReference type="InterPro" id="IPR036188">
    <property type="entry name" value="FAD/NAD-bd_sf"/>
</dbReference>
<proteinExistence type="inferred from homology"/>
<dbReference type="STRING" id="1305764.R9PCS7"/>
<feature type="compositionally biased region" description="Basic and acidic residues" evidence="10">
    <location>
        <begin position="1040"/>
        <end position="1066"/>
    </location>
</feature>
<evidence type="ECO:0000313" key="14">
    <source>
        <dbReference type="Proteomes" id="UP000014071"/>
    </source>
</evidence>
<dbReference type="PROSITE" id="PS50222">
    <property type="entry name" value="EF_HAND_2"/>
    <property type="match status" value="2"/>
</dbReference>
<feature type="compositionally biased region" description="Polar residues" evidence="10">
    <location>
        <begin position="1067"/>
        <end position="1077"/>
    </location>
</feature>
<evidence type="ECO:0000256" key="6">
    <source>
        <dbReference type="ARBA" id="ARBA00022946"/>
    </source>
</evidence>
<feature type="compositionally biased region" description="Low complexity" evidence="10">
    <location>
        <begin position="849"/>
        <end position="904"/>
    </location>
</feature>
<keyword evidence="14" id="KW-1185">Reference proteome</keyword>
<dbReference type="Gene3D" id="1.10.238.10">
    <property type="entry name" value="EF-hand"/>
    <property type="match status" value="1"/>
</dbReference>
<feature type="transmembrane region" description="Helical" evidence="11">
    <location>
        <begin position="157"/>
        <end position="178"/>
    </location>
</feature>
<evidence type="ECO:0000256" key="4">
    <source>
        <dbReference type="ARBA" id="ARBA00022827"/>
    </source>
</evidence>
<keyword evidence="5" id="KW-0106">Calcium</keyword>
<dbReference type="SUPFAM" id="SSF47473">
    <property type="entry name" value="EF-hand"/>
    <property type="match status" value="1"/>
</dbReference>
<dbReference type="Gene3D" id="3.50.50.100">
    <property type="match status" value="2"/>
</dbReference>
<keyword evidence="8" id="KW-0520">NAD</keyword>
<evidence type="ECO:0000256" key="11">
    <source>
        <dbReference type="SAM" id="Phobius"/>
    </source>
</evidence>
<accession>R9PCS7</accession>
<dbReference type="InterPro" id="IPR011992">
    <property type="entry name" value="EF-hand-dom_pair"/>
</dbReference>
<feature type="compositionally biased region" description="Low complexity" evidence="10">
    <location>
        <begin position="827"/>
        <end position="838"/>
    </location>
</feature>
<comment type="subcellular location">
    <subcellularLocation>
        <location evidence="1">Mitochondrion inner membrane</location>
        <topology evidence="1">Peripheral membrane protein</topology>
        <orientation evidence="1">Intermembrane side</orientation>
    </subcellularLocation>
</comment>
<dbReference type="GeneID" id="24112037"/>
<dbReference type="PANTHER" id="PTHR43706:SF50">
    <property type="entry name" value="NADH DEHYDROGENASE (UBIQUINONE)-RELATED"/>
    <property type="match status" value="1"/>
</dbReference>
<dbReference type="RefSeq" id="XP_012192758.1">
    <property type="nucleotide sequence ID" value="XM_012337368.1"/>
</dbReference>
<dbReference type="InterPro" id="IPR002048">
    <property type="entry name" value="EF_hand_dom"/>
</dbReference>
<keyword evidence="11" id="KW-0472">Membrane</keyword>
<dbReference type="InterPro" id="IPR023753">
    <property type="entry name" value="FAD/NAD-binding_dom"/>
</dbReference>
<feature type="domain" description="EF-hand" evidence="12">
    <location>
        <begin position="623"/>
        <end position="658"/>
    </location>
</feature>
<feature type="region of interest" description="Disordered" evidence="10">
    <location>
        <begin position="776"/>
        <end position="927"/>
    </location>
</feature>
<protein>
    <recommendedName>
        <fullName evidence="12">EF-hand domain-containing protein</fullName>
    </recommendedName>
</protein>
<feature type="region of interest" description="Disordered" evidence="10">
    <location>
        <begin position="1040"/>
        <end position="1077"/>
    </location>
</feature>
<feature type="compositionally biased region" description="Polar residues" evidence="10">
    <location>
        <begin position="1321"/>
        <end position="1333"/>
    </location>
</feature>
<evidence type="ECO:0000256" key="8">
    <source>
        <dbReference type="ARBA" id="ARBA00023027"/>
    </source>
</evidence>
<keyword evidence="6" id="KW-0809">Transit peptide</keyword>
<dbReference type="Pfam" id="PF09811">
    <property type="entry name" value="Yae1_N"/>
    <property type="match status" value="1"/>
</dbReference>
<feature type="compositionally biased region" description="Low complexity" evidence="10">
    <location>
        <begin position="1366"/>
        <end position="1376"/>
    </location>
</feature>
<keyword evidence="11" id="KW-0812">Transmembrane</keyword>
<dbReference type="InterPro" id="IPR045024">
    <property type="entry name" value="NDH-2"/>
</dbReference>
<feature type="region of interest" description="Disordered" evidence="10">
    <location>
        <begin position="1307"/>
        <end position="1432"/>
    </location>
</feature>
<keyword evidence="4" id="KW-0274">FAD</keyword>
<evidence type="ECO:0000256" key="3">
    <source>
        <dbReference type="ARBA" id="ARBA00022630"/>
    </source>
</evidence>
<dbReference type="CDD" id="cd00051">
    <property type="entry name" value="EFh"/>
    <property type="match status" value="1"/>
</dbReference>
<evidence type="ECO:0000256" key="10">
    <source>
        <dbReference type="SAM" id="MobiDB-lite"/>
    </source>
</evidence>
<keyword evidence="11" id="KW-1133">Transmembrane helix</keyword>
<dbReference type="PROSITE" id="PS00018">
    <property type="entry name" value="EF_HAND_1"/>
    <property type="match status" value="2"/>
</dbReference>
<feature type="domain" description="EF-hand" evidence="12">
    <location>
        <begin position="582"/>
        <end position="617"/>
    </location>
</feature>
<dbReference type="OrthoDB" id="5376590at2759"/>
<feature type="compositionally biased region" description="Polar residues" evidence="10">
    <location>
        <begin position="1218"/>
        <end position="1227"/>
    </location>
</feature>
<dbReference type="InterPro" id="IPR018247">
    <property type="entry name" value="EF_Hand_1_Ca_BS"/>
</dbReference>
<evidence type="ECO:0000259" key="12">
    <source>
        <dbReference type="PROSITE" id="PS50222"/>
    </source>
</evidence>
<dbReference type="SUPFAM" id="SSF51905">
    <property type="entry name" value="FAD/NAD(P)-binding domain"/>
    <property type="match status" value="2"/>
</dbReference>